<sequence length="103" mass="11890">MRAECRRTKMEKEGAHNTIINSEMRSTEKSEKRPPPFGMNMFFFSIPLKAMFLFFACMIPTGHQGWTHAQYLMSESHPNRDACSYIMCGSGGRHLMLILVQEK</sequence>
<dbReference type="PIR" id="T16598">
    <property type="entry name" value="T16598"/>
</dbReference>
<feature type="transmembrane region" description="Helical" evidence="2">
    <location>
        <begin position="41"/>
        <end position="62"/>
    </location>
</feature>
<dbReference type="HOGENOM" id="CLU_1788586_0_0_1"/>
<dbReference type="AlphaFoldDB" id="Q21402"/>
<keyword evidence="2" id="KW-1133">Transmembrane helix</keyword>
<proteinExistence type="predicted"/>
<keyword evidence="2" id="KW-0812">Transmembrane</keyword>
<protein>
    <submittedName>
        <fullName evidence="3">Secreted protein</fullName>
    </submittedName>
</protein>
<feature type="compositionally biased region" description="Basic and acidic residues" evidence="1">
    <location>
        <begin position="1"/>
        <end position="15"/>
    </location>
</feature>
<dbReference type="Proteomes" id="UP000001940">
    <property type="component" value="Chromosome X"/>
</dbReference>
<dbReference type="AGR" id="WB:WBGene00019583"/>
<keyword evidence="2" id="KW-0472">Membrane</keyword>
<organism evidence="3 4">
    <name type="scientific">Caenorhabditis elegans</name>
    <dbReference type="NCBI Taxonomy" id="6239"/>
    <lineage>
        <taxon>Eukaryota</taxon>
        <taxon>Metazoa</taxon>
        <taxon>Ecdysozoa</taxon>
        <taxon>Nematoda</taxon>
        <taxon>Chromadorea</taxon>
        <taxon>Rhabditida</taxon>
        <taxon>Rhabditina</taxon>
        <taxon>Rhabditomorpha</taxon>
        <taxon>Rhabditoidea</taxon>
        <taxon>Rhabditidae</taxon>
        <taxon>Peloderinae</taxon>
        <taxon>Caenorhabditis</taxon>
    </lineage>
</organism>
<evidence type="ECO:0000256" key="1">
    <source>
        <dbReference type="SAM" id="MobiDB-lite"/>
    </source>
</evidence>
<dbReference type="WormBase" id="K09F5.4">
    <property type="protein sequence ID" value="CE53513"/>
    <property type="gene ID" value="WBGene00019583"/>
</dbReference>
<dbReference type="EMBL" id="BX284606">
    <property type="protein sequence ID" value="CCD67567.2"/>
    <property type="molecule type" value="Genomic_DNA"/>
</dbReference>
<feature type="region of interest" description="Disordered" evidence="1">
    <location>
        <begin position="1"/>
        <end position="33"/>
    </location>
</feature>
<reference evidence="3 4" key="1">
    <citation type="journal article" date="1998" name="Science">
        <title>Genome sequence of the nematode C. elegans: a platform for investigating biology.</title>
        <authorList>
            <consortium name="The C. elegans sequencing consortium"/>
            <person name="Sulson J.E."/>
            <person name="Waterston R."/>
        </authorList>
    </citation>
    <scope>NUCLEOTIDE SEQUENCE [LARGE SCALE GENOMIC DNA]</scope>
    <source>
        <strain evidence="3 4">Bristol N2</strain>
    </source>
</reference>
<dbReference type="UCSC" id="K09F5.4">
    <property type="organism name" value="c. elegans"/>
</dbReference>
<dbReference type="PaxDb" id="6239-K09F5.4"/>
<dbReference type="STRING" id="6239.K09F5.4.1"/>
<evidence type="ECO:0000313" key="4">
    <source>
        <dbReference type="Proteomes" id="UP000001940"/>
    </source>
</evidence>
<evidence type="ECO:0000256" key="2">
    <source>
        <dbReference type="SAM" id="Phobius"/>
    </source>
</evidence>
<gene>
    <name evidence="3" type="ORF">CELE_K09F5.4</name>
    <name evidence="3 5" type="ORF">K09F5.4</name>
</gene>
<name>Q21402_CAEEL</name>
<dbReference type="InParanoid" id="Q21402"/>
<evidence type="ECO:0000313" key="5">
    <source>
        <dbReference type="WormBase" id="K09F5.4"/>
    </source>
</evidence>
<evidence type="ECO:0000313" key="3">
    <source>
        <dbReference type="EMBL" id="CCD67567.2"/>
    </source>
</evidence>
<accession>Q21402</accession>
<keyword evidence="4" id="KW-1185">Reference proteome</keyword>